<keyword evidence="1" id="KW-1133">Transmembrane helix</keyword>
<accession>A0A0G0H2K8</accession>
<sequence>MTKFLIGANILIATTFAWRFQFLPKQIPLFYSKPWGEPQIADVWYILLLPIFMNLMFFVNNQISNRFFSTQTVIRNIFAFSNGILIVGFMGVFFKILFLVT</sequence>
<organism evidence="2 3">
    <name type="scientific">Candidatus Roizmanbacteria bacterium GW2011_GWA2_37_7</name>
    <dbReference type="NCBI Taxonomy" id="1618481"/>
    <lineage>
        <taxon>Bacteria</taxon>
        <taxon>Candidatus Roizmaniibacteriota</taxon>
    </lineage>
</organism>
<dbReference type="AlphaFoldDB" id="A0A0G0H2K8"/>
<dbReference type="Proteomes" id="UP000034471">
    <property type="component" value="Unassembled WGS sequence"/>
</dbReference>
<keyword evidence="1" id="KW-0472">Membrane</keyword>
<feature type="transmembrane region" description="Helical" evidence="1">
    <location>
        <begin position="73"/>
        <end position="98"/>
    </location>
</feature>
<keyword evidence="1" id="KW-0812">Transmembrane</keyword>
<gene>
    <name evidence="2" type="ORF">US54_C0069G0008</name>
</gene>
<reference evidence="2 3" key="1">
    <citation type="journal article" date="2015" name="Nature">
        <title>rRNA introns, odd ribosomes, and small enigmatic genomes across a large radiation of phyla.</title>
        <authorList>
            <person name="Brown C.T."/>
            <person name="Hug L.A."/>
            <person name="Thomas B.C."/>
            <person name="Sharon I."/>
            <person name="Castelle C.J."/>
            <person name="Singh A."/>
            <person name="Wilkins M.J."/>
            <person name="Williams K.H."/>
            <person name="Banfield J.F."/>
        </authorList>
    </citation>
    <scope>NUCLEOTIDE SEQUENCE [LARGE SCALE GENOMIC DNA]</scope>
</reference>
<comment type="caution">
    <text evidence="2">The sequence shown here is derived from an EMBL/GenBank/DDBJ whole genome shotgun (WGS) entry which is preliminary data.</text>
</comment>
<dbReference type="STRING" id="1618481.US54_C0069G0008"/>
<name>A0A0G0H2K8_9BACT</name>
<evidence type="ECO:0000256" key="1">
    <source>
        <dbReference type="SAM" id="Phobius"/>
    </source>
</evidence>
<evidence type="ECO:0008006" key="4">
    <source>
        <dbReference type="Google" id="ProtNLM"/>
    </source>
</evidence>
<dbReference type="EMBL" id="LBTJ01000069">
    <property type="protein sequence ID" value="KKQ36402.1"/>
    <property type="molecule type" value="Genomic_DNA"/>
</dbReference>
<proteinExistence type="predicted"/>
<evidence type="ECO:0000313" key="3">
    <source>
        <dbReference type="Proteomes" id="UP000034471"/>
    </source>
</evidence>
<feature type="transmembrane region" description="Helical" evidence="1">
    <location>
        <begin position="43"/>
        <end position="61"/>
    </location>
</feature>
<evidence type="ECO:0000313" key="2">
    <source>
        <dbReference type="EMBL" id="KKQ36402.1"/>
    </source>
</evidence>
<protein>
    <recommendedName>
        <fullName evidence="4">DUF1648 domain-containing protein</fullName>
    </recommendedName>
</protein>